<protein>
    <submittedName>
        <fullName evidence="2">Glycosyltransferase family 4 protein</fullName>
    </submittedName>
</protein>
<dbReference type="SUPFAM" id="SSF53756">
    <property type="entry name" value="UDP-Glycosyltransferase/glycogen phosphorylase"/>
    <property type="match status" value="1"/>
</dbReference>
<gene>
    <name evidence="2" type="ORF">ISP19_06630</name>
</gene>
<name>A0ABS2K1E2_9GAMM</name>
<dbReference type="Pfam" id="PF13477">
    <property type="entry name" value="Glyco_trans_4_2"/>
    <property type="match status" value="1"/>
</dbReference>
<accession>A0ABS2K1E2</accession>
<dbReference type="PANTHER" id="PTHR45947:SF3">
    <property type="entry name" value="SULFOQUINOVOSYL TRANSFERASE SQD2"/>
    <property type="match status" value="1"/>
</dbReference>
<feature type="domain" description="Glycosyltransferase subfamily 4-like N-terminal" evidence="1">
    <location>
        <begin position="4"/>
        <end position="139"/>
    </location>
</feature>
<organism evidence="2 3">
    <name type="scientific">Dyella flava</name>
    <dbReference type="NCBI Taxonomy" id="1920170"/>
    <lineage>
        <taxon>Bacteria</taxon>
        <taxon>Pseudomonadati</taxon>
        <taxon>Pseudomonadota</taxon>
        <taxon>Gammaproteobacteria</taxon>
        <taxon>Lysobacterales</taxon>
        <taxon>Rhodanobacteraceae</taxon>
        <taxon>Dyella</taxon>
    </lineage>
</organism>
<comment type="caution">
    <text evidence="2">The sequence shown here is derived from an EMBL/GenBank/DDBJ whole genome shotgun (WGS) entry which is preliminary data.</text>
</comment>
<keyword evidence="3" id="KW-1185">Reference proteome</keyword>
<dbReference type="Gene3D" id="3.40.50.2000">
    <property type="entry name" value="Glycogen Phosphorylase B"/>
    <property type="match status" value="2"/>
</dbReference>
<dbReference type="Pfam" id="PF13692">
    <property type="entry name" value="Glyco_trans_1_4"/>
    <property type="match status" value="1"/>
</dbReference>
<sequence length="400" mass="44428">MKFVFFANTDWYLYNFRLSTARRLQAEGHEVVMLSPPGEFGARFASQGFRWISLGMDRASLNPLRELLTVHALVRVLAEERPDVLHNFTLKCAVYGALAARLAHILATVNAVAGLGFVFTSDSAKARVLRPLLKLMLRATLGSKRSLLILQNPDDASAFLDARLIGAEKIRVIRSSGVNTARFHPVYRHEQNEHGRLRVLMASRLLWEKGVKEFVDASSLLHAAGRDIEFVIAGTPDSGNPHAVAAAEMQNWTDAGLVRWLGHVDDMPALLNSVDVMVLPSYYREGVPKCLIEGAACGLALITTDRPGCREVVSQDGIDGLRVEVRNARDLAEKITRLDDDRELLSKLGLRARQKALAHFDERRVIQQTLDVYDELLYPGALKHAPEAPASRARRTVISQ</sequence>
<dbReference type="Proteomes" id="UP001430149">
    <property type="component" value="Unassembled WGS sequence"/>
</dbReference>
<dbReference type="InterPro" id="IPR050194">
    <property type="entry name" value="Glycosyltransferase_grp1"/>
</dbReference>
<dbReference type="PANTHER" id="PTHR45947">
    <property type="entry name" value="SULFOQUINOVOSYL TRANSFERASE SQD2"/>
    <property type="match status" value="1"/>
</dbReference>
<evidence type="ECO:0000313" key="2">
    <source>
        <dbReference type="EMBL" id="MBM7125054.1"/>
    </source>
</evidence>
<evidence type="ECO:0000259" key="1">
    <source>
        <dbReference type="Pfam" id="PF13477"/>
    </source>
</evidence>
<reference evidence="2" key="1">
    <citation type="submission" date="2020-10" db="EMBL/GenBank/DDBJ databases">
        <title>Phylogeny of dyella-like bacteria.</title>
        <authorList>
            <person name="Fu J."/>
        </authorList>
    </citation>
    <scope>NUCLEOTIDE SEQUENCE</scope>
    <source>
        <strain evidence="2">DHOC52</strain>
    </source>
</reference>
<dbReference type="EMBL" id="JADIKE010000031">
    <property type="protein sequence ID" value="MBM7125054.1"/>
    <property type="molecule type" value="Genomic_DNA"/>
</dbReference>
<dbReference type="RefSeq" id="WP_204680583.1">
    <property type="nucleotide sequence ID" value="NZ_BSNR01000018.1"/>
</dbReference>
<dbReference type="CDD" id="cd03808">
    <property type="entry name" value="GT4_CapM-like"/>
    <property type="match status" value="1"/>
</dbReference>
<evidence type="ECO:0000313" key="3">
    <source>
        <dbReference type="Proteomes" id="UP001430149"/>
    </source>
</evidence>
<dbReference type="InterPro" id="IPR028098">
    <property type="entry name" value="Glyco_trans_4-like_N"/>
</dbReference>
<proteinExistence type="predicted"/>